<feature type="transmembrane region" description="Helical" evidence="6">
    <location>
        <begin position="60"/>
        <end position="80"/>
    </location>
</feature>
<dbReference type="eggNOG" id="COG1288">
    <property type="taxonomic scope" value="Bacteria"/>
</dbReference>
<evidence type="ECO:0000256" key="3">
    <source>
        <dbReference type="ARBA" id="ARBA00022692"/>
    </source>
</evidence>
<dbReference type="KEGG" id="fne:FSDG_02461"/>
<evidence type="ECO:0000313" key="8">
    <source>
        <dbReference type="Proteomes" id="UP000002799"/>
    </source>
</evidence>
<comment type="subcellular location">
    <subcellularLocation>
        <location evidence="1">Cell membrane</location>
        <topology evidence="1">Multi-pass membrane protein</topology>
    </subcellularLocation>
</comment>
<keyword evidence="3 6" id="KW-0812">Transmembrane</keyword>
<dbReference type="Proteomes" id="UP000002799">
    <property type="component" value="Chromosome"/>
</dbReference>
<gene>
    <name evidence="7" type="ORF">FSDG_02461</name>
</gene>
<evidence type="ECO:0000256" key="6">
    <source>
        <dbReference type="SAM" id="Phobius"/>
    </source>
</evidence>
<keyword evidence="2" id="KW-1003">Cell membrane</keyword>
<evidence type="ECO:0000256" key="1">
    <source>
        <dbReference type="ARBA" id="ARBA00004651"/>
    </source>
</evidence>
<dbReference type="GO" id="GO:0005886">
    <property type="term" value="C:plasma membrane"/>
    <property type="evidence" value="ECO:0007669"/>
    <property type="project" value="UniProtKB-SubCell"/>
</dbReference>
<evidence type="ECO:0008006" key="9">
    <source>
        <dbReference type="Google" id="ProtNLM"/>
    </source>
</evidence>
<evidence type="ECO:0000256" key="2">
    <source>
        <dbReference type="ARBA" id="ARBA00022475"/>
    </source>
</evidence>
<dbReference type="AlphaFoldDB" id="A0A140NTW6"/>
<feature type="transmembrane region" description="Helical" evidence="6">
    <location>
        <begin position="31"/>
        <end position="48"/>
    </location>
</feature>
<evidence type="ECO:0000256" key="5">
    <source>
        <dbReference type="ARBA" id="ARBA00023136"/>
    </source>
</evidence>
<keyword evidence="4 6" id="KW-1133">Transmembrane helix</keyword>
<sequence>MPIMIPIADVIGITRQTAVLAFQMGDGITNLFTPTSASLMAGLAIAGVSWGKWMKWFGKLFLLWIIIGIIACMIATSINYGPF</sequence>
<evidence type="ECO:0000256" key="4">
    <source>
        <dbReference type="ARBA" id="ARBA00022989"/>
    </source>
</evidence>
<organism evidence="7">
    <name type="scientific">Fusobacterium animalis 7_1</name>
    <dbReference type="NCBI Taxonomy" id="457405"/>
    <lineage>
        <taxon>Bacteria</taxon>
        <taxon>Fusobacteriati</taxon>
        <taxon>Fusobacteriota</taxon>
        <taxon>Fusobacteriia</taxon>
        <taxon>Fusobacteriales</taxon>
        <taxon>Fusobacteriaceae</taxon>
        <taxon>Fusobacterium</taxon>
    </lineage>
</organism>
<dbReference type="Pfam" id="PF03606">
    <property type="entry name" value="DcuC"/>
    <property type="match status" value="1"/>
</dbReference>
<dbReference type="EMBL" id="CP007062">
    <property type="protein sequence ID" value="AHH93293.1"/>
    <property type="molecule type" value="Genomic_DNA"/>
</dbReference>
<protein>
    <recommendedName>
        <fullName evidence="9">C4-dicarboxylate anaerobic carrier</fullName>
    </recommendedName>
</protein>
<accession>A0A140NTW6</accession>
<evidence type="ECO:0000313" key="7">
    <source>
        <dbReference type="EMBL" id="AHH93293.1"/>
    </source>
</evidence>
<dbReference type="HOGENOM" id="CLU_2537694_0_0_0"/>
<reference evidence="7 8" key="1">
    <citation type="submission" date="2013-11" db="EMBL/GenBank/DDBJ databases">
        <title>The Genome Sequence of Fusobacterium sp. 7_1.</title>
        <authorList>
            <consortium name="The Broad Institute Genome Sequencing Platform"/>
            <person name="Earl A."/>
            <person name="Ward D."/>
            <person name="Feldgarden M."/>
            <person name="Gevers D."/>
            <person name="Strauss J."/>
            <person name="Ambrose C.E."/>
            <person name="Allen-Vercoe E."/>
            <person name="Walker B."/>
            <person name="Young S.K."/>
            <person name="Zeng Q."/>
            <person name="Gargeya S."/>
            <person name="Fitzgerald M."/>
            <person name="Haas B."/>
            <person name="Abouelleil A."/>
            <person name="Alvarado L."/>
            <person name="Arachchi H.M."/>
            <person name="Berlin A.M."/>
            <person name="Chapman S.B."/>
            <person name="Goldberg J."/>
            <person name="Griggs A."/>
            <person name="Gujja S."/>
            <person name="Hansen M."/>
            <person name="Howarth C."/>
            <person name="Imamovic A."/>
            <person name="Larimer J."/>
            <person name="McCowen C."/>
            <person name="Montmayeur A."/>
            <person name="Murphy C."/>
            <person name="Neiman D."/>
            <person name="Pearson M."/>
            <person name="Priest M."/>
            <person name="Roberts A."/>
            <person name="Saif S."/>
            <person name="Shea T."/>
            <person name="Sisk P."/>
            <person name="Sykes S."/>
            <person name="Wortman J."/>
            <person name="Nusbaum C."/>
            <person name="Birren B."/>
        </authorList>
    </citation>
    <scope>NUCLEOTIDE SEQUENCE [LARGE SCALE GENOMIC DNA]</scope>
    <source>
        <strain evidence="7 8">7_1</strain>
    </source>
</reference>
<dbReference type="InterPro" id="IPR018385">
    <property type="entry name" value="C4_dicarb_anaerob_car-like"/>
</dbReference>
<proteinExistence type="predicted"/>
<name>A0A140NTW6_9FUSO</name>
<keyword evidence="5 6" id="KW-0472">Membrane</keyword>